<dbReference type="GO" id="GO:0004222">
    <property type="term" value="F:metalloendopeptidase activity"/>
    <property type="evidence" value="ECO:0007669"/>
    <property type="project" value="InterPro"/>
</dbReference>
<evidence type="ECO:0000259" key="2">
    <source>
        <dbReference type="PROSITE" id="PS51864"/>
    </source>
</evidence>
<dbReference type="EMBL" id="BTSY01000003">
    <property type="protein sequence ID" value="GMT19045.1"/>
    <property type="molecule type" value="Genomic_DNA"/>
</dbReference>
<dbReference type="InterPro" id="IPR001506">
    <property type="entry name" value="Peptidase_M12A"/>
</dbReference>
<evidence type="ECO:0000256" key="1">
    <source>
        <dbReference type="PROSITE-ProRule" id="PRU01211"/>
    </source>
</evidence>
<dbReference type="SUPFAM" id="SSF55486">
    <property type="entry name" value="Metalloproteases ('zincins'), catalytic domain"/>
    <property type="match status" value="1"/>
</dbReference>
<dbReference type="Proteomes" id="UP001432322">
    <property type="component" value="Unassembled WGS sequence"/>
</dbReference>
<dbReference type="Pfam" id="PF01400">
    <property type="entry name" value="Astacin"/>
    <property type="match status" value="1"/>
</dbReference>
<proteinExistence type="predicted"/>
<comment type="caution">
    <text evidence="1">Lacks conserved residue(s) required for the propagation of feature annotation.</text>
</comment>
<protein>
    <recommendedName>
        <fullName evidence="2">Peptidase M12A domain-containing protein</fullName>
    </recommendedName>
</protein>
<evidence type="ECO:0000313" key="3">
    <source>
        <dbReference type="EMBL" id="GMT19045.1"/>
    </source>
</evidence>
<accession>A0AAV5VK89</accession>
<keyword evidence="4" id="KW-1185">Reference proteome</keyword>
<dbReference type="InterPro" id="IPR024079">
    <property type="entry name" value="MetalloPept_cat_dom_sf"/>
</dbReference>
<dbReference type="Gene3D" id="3.40.390.10">
    <property type="entry name" value="Collagenase (Catalytic Domain)"/>
    <property type="match status" value="1"/>
</dbReference>
<organism evidence="3 4">
    <name type="scientific">Pristionchus fissidentatus</name>
    <dbReference type="NCBI Taxonomy" id="1538716"/>
    <lineage>
        <taxon>Eukaryota</taxon>
        <taxon>Metazoa</taxon>
        <taxon>Ecdysozoa</taxon>
        <taxon>Nematoda</taxon>
        <taxon>Chromadorea</taxon>
        <taxon>Rhabditida</taxon>
        <taxon>Rhabditina</taxon>
        <taxon>Diplogasteromorpha</taxon>
        <taxon>Diplogasteroidea</taxon>
        <taxon>Neodiplogasteridae</taxon>
        <taxon>Pristionchus</taxon>
    </lineage>
</organism>
<name>A0AAV5VK89_9BILA</name>
<dbReference type="GO" id="GO:0006508">
    <property type="term" value="P:proteolysis"/>
    <property type="evidence" value="ECO:0007669"/>
    <property type="project" value="InterPro"/>
</dbReference>
<sequence>KRGAPDVTDPNRKWPRDQVISYRIQSGFDANFTSMIRDAFQFWTDHTCLTYQGRKSGAAYQEIILGYGCNSVSHLTVRHLAYQSINDNY</sequence>
<comment type="caution">
    <text evidence="3">The sequence shown here is derived from an EMBL/GenBank/DDBJ whole genome shotgun (WGS) entry which is preliminary data.</text>
</comment>
<reference evidence="3" key="1">
    <citation type="submission" date="2023-10" db="EMBL/GenBank/DDBJ databases">
        <title>Genome assembly of Pristionchus species.</title>
        <authorList>
            <person name="Yoshida K."/>
            <person name="Sommer R.J."/>
        </authorList>
    </citation>
    <scope>NUCLEOTIDE SEQUENCE</scope>
    <source>
        <strain evidence="3">RS5133</strain>
    </source>
</reference>
<dbReference type="AlphaFoldDB" id="A0AAV5VK89"/>
<evidence type="ECO:0000313" key="4">
    <source>
        <dbReference type="Proteomes" id="UP001432322"/>
    </source>
</evidence>
<dbReference type="PROSITE" id="PS51864">
    <property type="entry name" value="ASTACIN"/>
    <property type="match status" value="1"/>
</dbReference>
<gene>
    <name evidence="3" type="ORF">PFISCL1PPCAC_10342</name>
</gene>
<feature type="non-terminal residue" evidence="3">
    <location>
        <position position="1"/>
    </location>
</feature>
<feature type="domain" description="Peptidase M12A" evidence="2">
    <location>
        <begin position="2"/>
        <end position="89"/>
    </location>
</feature>